<evidence type="ECO:0000313" key="2">
    <source>
        <dbReference type="EMBL" id="ESP03098.1"/>
    </source>
</evidence>
<keyword evidence="3" id="KW-1185">Reference proteome</keyword>
<sequence length="207" mass="23578">MDLEFTLSSRSRNLAGFLFLHMKRLTPHFNLQVDSPLNNLTSVMNLKVGIAVLIIALIVPSAQPYIYRGYDRSSDPNFDMFGRSVAGDNAYRQPLRTLQSPAPMVPRAMPLQRQMYVPPRAPMIAPRVPIRAPMSPVRPGVLQTQPVMPIPYHHPHYYPGYDPPSYDPPDISQPDPPGEYFYHPRPRPNLGIYNPSRITAFNRAYLR</sequence>
<protein>
    <submittedName>
        <fullName evidence="2">Uncharacterized protein</fullName>
    </submittedName>
</protein>
<keyword evidence="1" id="KW-0472">Membrane</keyword>
<keyword evidence="1" id="KW-1133">Transmembrane helix</keyword>
<dbReference type="Proteomes" id="UP000030746">
    <property type="component" value="Unassembled WGS sequence"/>
</dbReference>
<dbReference type="GeneID" id="20248316"/>
<name>V4AZE6_LOTGI</name>
<keyword evidence="1" id="KW-0812">Transmembrane</keyword>
<dbReference type="HOGENOM" id="CLU_1327701_0_0_1"/>
<dbReference type="RefSeq" id="XP_009046568.1">
    <property type="nucleotide sequence ID" value="XM_009048320.1"/>
</dbReference>
<evidence type="ECO:0000313" key="3">
    <source>
        <dbReference type="Proteomes" id="UP000030746"/>
    </source>
</evidence>
<dbReference type="AlphaFoldDB" id="V4AZE6"/>
<gene>
    <name evidence="2" type="ORF">LOTGIDRAFT_230510</name>
</gene>
<reference evidence="2 3" key="1">
    <citation type="journal article" date="2013" name="Nature">
        <title>Insights into bilaterian evolution from three spiralian genomes.</title>
        <authorList>
            <person name="Simakov O."/>
            <person name="Marletaz F."/>
            <person name="Cho S.J."/>
            <person name="Edsinger-Gonzales E."/>
            <person name="Havlak P."/>
            <person name="Hellsten U."/>
            <person name="Kuo D.H."/>
            <person name="Larsson T."/>
            <person name="Lv J."/>
            <person name="Arendt D."/>
            <person name="Savage R."/>
            <person name="Osoegawa K."/>
            <person name="de Jong P."/>
            <person name="Grimwood J."/>
            <person name="Chapman J.A."/>
            <person name="Shapiro H."/>
            <person name="Aerts A."/>
            <person name="Otillar R.P."/>
            <person name="Terry A.Y."/>
            <person name="Boore J.L."/>
            <person name="Grigoriev I.V."/>
            <person name="Lindberg D.R."/>
            <person name="Seaver E.C."/>
            <person name="Weisblat D.A."/>
            <person name="Putnam N.H."/>
            <person name="Rokhsar D.S."/>
        </authorList>
    </citation>
    <scope>NUCLEOTIDE SEQUENCE [LARGE SCALE GENOMIC DNA]</scope>
</reference>
<organism evidence="2 3">
    <name type="scientific">Lottia gigantea</name>
    <name type="common">Giant owl limpet</name>
    <dbReference type="NCBI Taxonomy" id="225164"/>
    <lineage>
        <taxon>Eukaryota</taxon>
        <taxon>Metazoa</taxon>
        <taxon>Spiralia</taxon>
        <taxon>Lophotrochozoa</taxon>
        <taxon>Mollusca</taxon>
        <taxon>Gastropoda</taxon>
        <taxon>Patellogastropoda</taxon>
        <taxon>Lottioidea</taxon>
        <taxon>Lottiidae</taxon>
        <taxon>Lottia</taxon>
    </lineage>
</organism>
<feature type="transmembrane region" description="Helical" evidence="1">
    <location>
        <begin position="48"/>
        <end position="67"/>
    </location>
</feature>
<accession>V4AZE6</accession>
<evidence type="ECO:0000256" key="1">
    <source>
        <dbReference type="SAM" id="Phobius"/>
    </source>
</evidence>
<dbReference type="KEGG" id="lgi:LOTGIDRAFT_230510"/>
<dbReference type="EMBL" id="KB200129">
    <property type="protein sequence ID" value="ESP03098.1"/>
    <property type="molecule type" value="Genomic_DNA"/>
</dbReference>
<dbReference type="CTD" id="20248316"/>
<proteinExistence type="predicted"/>